<sequence>MENGEIKKRKIRPGSLEDIVEYKSKLELQAYKFTLFAIILGFVLGFLLFSIGKK</sequence>
<organism evidence="2 3">
    <name type="scientific">Calditerrivibrio nitroreducens (strain DSM 19672 / NBRC 101217 / Yu37-1)</name>
    <dbReference type="NCBI Taxonomy" id="768670"/>
    <lineage>
        <taxon>Bacteria</taxon>
        <taxon>Pseudomonadati</taxon>
        <taxon>Deferribacterota</taxon>
        <taxon>Deferribacteres</taxon>
        <taxon>Deferribacterales</taxon>
        <taxon>Calditerrivibrionaceae</taxon>
    </lineage>
</organism>
<keyword evidence="1" id="KW-1133">Transmembrane helix</keyword>
<accession>E4TKC2</accession>
<dbReference type="AlphaFoldDB" id="E4TKC2"/>
<geneLocation type="plasmid" evidence="2 3">
    <name>pCALNI01</name>
</geneLocation>
<dbReference type="EMBL" id="CP002348">
    <property type="protein sequence ID" value="ADR19994.1"/>
    <property type="molecule type" value="Genomic_DNA"/>
</dbReference>
<gene>
    <name evidence="2" type="ordered locus">Calni_2104</name>
</gene>
<name>E4TKC2_CALNY</name>
<protein>
    <submittedName>
        <fullName evidence="2">Uncharacterized protein</fullName>
    </submittedName>
</protein>
<keyword evidence="3" id="KW-1185">Reference proteome</keyword>
<reference key="1">
    <citation type="submission" date="2010-11" db="EMBL/GenBank/DDBJ databases">
        <title>The complete genome of plasmid of Calditerrivibrio nitroreducens DSM 19672.</title>
        <authorList>
            <consortium name="US DOE Joint Genome Institute (JGI-PGF)"/>
            <person name="Lucas S."/>
            <person name="Copeland A."/>
            <person name="Lapidus A."/>
            <person name="Bruce D."/>
            <person name="Goodwin L."/>
            <person name="Pitluck S."/>
            <person name="Kyrpides N."/>
            <person name="Mavromatis K."/>
            <person name="Ivanova N."/>
            <person name="Mikhailova N."/>
            <person name="Zeytun A."/>
            <person name="Brettin T."/>
            <person name="Detter J.C."/>
            <person name="Tapia R."/>
            <person name="Han C."/>
            <person name="Land M."/>
            <person name="Hauser L."/>
            <person name="Markowitz V."/>
            <person name="Cheng J.-F."/>
            <person name="Hugenholtz P."/>
            <person name="Woyke T."/>
            <person name="Wu D."/>
            <person name="Spring S."/>
            <person name="Schroeder M."/>
            <person name="Brambilla E."/>
            <person name="Klenk H.-P."/>
            <person name="Eisen J.A."/>
        </authorList>
    </citation>
    <scope>NUCLEOTIDE SEQUENCE</scope>
    <source>
        <strain>DSM 19672</strain>
    </source>
</reference>
<proteinExistence type="predicted"/>
<evidence type="ECO:0000313" key="2">
    <source>
        <dbReference type="EMBL" id="ADR19994.1"/>
    </source>
</evidence>
<dbReference type="KEGG" id="cni:Calni_2104"/>
<keyword evidence="1" id="KW-0472">Membrane</keyword>
<dbReference type="RefSeq" id="WP_013447295.1">
    <property type="nucleotide sequence ID" value="NC_014749.1"/>
</dbReference>
<reference evidence="2 3" key="2">
    <citation type="journal article" date="2011" name="Stand. Genomic Sci.">
        <title>Complete genome sequence of Calditerrivibrio nitroreducens type strain (Yu37-1).</title>
        <authorList>
            <person name="Pitluck S."/>
            <person name="Sikorski J."/>
            <person name="Zeytun A."/>
            <person name="Lapidus A."/>
            <person name="Nolan M."/>
            <person name="Lucas S."/>
            <person name="Hammon N."/>
            <person name="Deshpande S."/>
            <person name="Cheng J.F."/>
            <person name="Tapia R."/>
            <person name="Han C."/>
            <person name="Goodwin L."/>
            <person name="Liolios K."/>
            <person name="Pagani I."/>
            <person name="Ivanova N."/>
            <person name="Mavromatis K."/>
            <person name="Pati A."/>
            <person name="Chen A."/>
            <person name="Palaniappan K."/>
            <person name="Hauser L."/>
            <person name="Chang Y.J."/>
            <person name="Jeffries C.D."/>
            <person name="Detter J.C."/>
            <person name="Brambilla E."/>
            <person name="Djao O.D."/>
            <person name="Rohde M."/>
            <person name="Spring S."/>
            <person name="Goker M."/>
            <person name="Woyke T."/>
            <person name="Bristow J."/>
            <person name="Eisen J.A."/>
            <person name="Markowitz V."/>
            <person name="Hugenholtz P."/>
            <person name="Kyrpides N.C."/>
            <person name="Klenk H.P."/>
            <person name="Land M."/>
        </authorList>
    </citation>
    <scope>NUCLEOTIDE SEQUENCE [LARGE SCALE GENOMIC DNA]</scope>
    <source>
        <strain evidence="3">DSM 19672 / NBRC 101217 / Yu37-1</strain>
        <plasmid evidence="3">Plasmid pCALNI01</plasmid>
    </source>
</reference>
<evidence type="ECO:0000256" key="1">
    <source>
        <dbReference type="SAM" id="Phobius"/>
    </source>
</evidence>
<dbReference type="HOGENOM" id="CLU_3041383_0_0_0"/>
<keyword evidence="1" id="KW-0812">Transmembrane</keyword>
<dbReference type="Proteomes" id="UP000007039">
    <property type="component" value="Plasmid pCALNI01"/>
</dbReference>
<evidence type="ECO:0000313" key="3">
    <source>
        <dbReference type="Proteomes" id="UP000007039"/>
    </source>
</evidence>
<keyword evidence="2" id="KW-0614">Plasmid</keyword>
<feature type="transmembrane region" description="Helical" evidence="1">
    <location>
        <begin position="33"/>
        <end position="52"/>
    </location>
</feature>